<organism evidence="1 2">
    <name type="scientific">Romanomermis culicivorax</name>
    <name type="common">Nematode worm</name>
    <dbReference type="NCBI Taxonomy" id="13658"/>
    <lineage>
        <taxon>Eukaryota</taxon>
        <taxon>Metazoa</taxon>
        <taxon>Ecdysozoa</taxon>
        <taxon>Nematoda</taxon>
        <taxon>Enoplea</taxon>
        <taxon>Dorylaimia</taxon>
        <taxon>Mermithida</taxon>
        <taxon>Mermithoidea</taxon>
        <taxon>Mermithidae</taxon>
        <taxon>Romanomermis</taxon>
    </lineage>
</organism>
<accession>A0A915J0R4</accession>
<evidence type="ECO:0000313" key="2">
    <source>
        <dbReference type="WBParaSite" id="nRc.2.0.1.t20051-RA"/>
    </source>
</evidence>
<dbReference type="WBParaSite" id="nRc.2.0.1.t20051-RA">
    <property type="protein sequence ID" value="nRc.2.0.1.t20051-RA"/>
    <property type="gene ID" value="nRc.2.0.1.g20051"/>
</dbReference>
<protein>
    <submittedName>
        <fullName evidence="2">Uncharacterized protein</fullName>
    </submittedName>
</protein>
<dbReference type="AlphaFoldDB" id="A0A915J0R4"/>
<sequence length="32" mass="3762">MMMNIFYHHRNQKSQQPCLGNKIGPNFTQIKG</sequence>
<reference evidence="2" key="1">
    <citation type="submission" date="2022-11" db="UniProtKB">
        <authorList>
            <consortium name="WormBaseParasite"/>
        </authorList>
    </citation>
    <scope>IDENTIFICATION</scope>
</reference>
<keyword evidence="1" id="KW-1185">Reference proteome</keyword>
<name>A0A915J0R4_ROMCU</name>
<dbReference type="Proteomes" id="UP000887565">
    <property type="component" value="Unplaced"/>
</dbReference>
<proteinExistence type="predicted"/>
<evidence type="ECO:0000313" key="1">
    <source>
        <dbReference type="Proteomes" id="UP000887565"/>
    </source>
</evidence>